<dbReference type="EMBL" id="CP117411">
    <property type="protein sequence ID" value="WCT72072.1"/>
    <property type="molecule type" value="Genomic_DNA"/>
</dbReference>
<dbReference type="PANTHER" id="PTHR39327">
    <property type="match status" value="1"/>
</dbReference>
<reference evidence="1 2" key="1">
    <citation type="submission" date="2023-02" db="EMBL/GenBank/DDBJ databases">
        <title>Genome sequence of Sphingomonas naphthae.</title>
        <authorList>
            <person name="Kim S."/>
            <person name="Heo J."/>
            <person name="Kwon S.-W."/>
        </authorList>
    </citation>
    <scope>NUCLEOTIDE SEQUENCE [LARGE SCALE GENOMIC DNA]</scope>
    <source>
        <strain evidence="1 2">KACC 18716</strain>
    </source>
</reference>
<gene>
    <name evidence="1" type="ORF">PQ455_10470</name>
</gene>
<sequence length="133" mass="14749">MHALTAAQRRELAAVNLRVNHASRQLSDLATFGVVEHWEPARPGTGADCEDMALAKQAELVRLGWPVGDVRLAVCWTETAERHCVVTVESGGNTIVLDNRRDRIVDWAMLKRLGYRGDRRESAASPTGWALFV</sequence>
<organism evidence="1 2">
    <name type="scientific">Sphingomonas naphthae</name>
    <dbReference type="NCBI Taxonomy" id="1813468"/>
    <lineage>
        <taxon>Bacteria</taxon>
        <taxon>Pseudomonadati</taxon>
        <taxon>Pseudomonadota</taxon>
        <taxon>Alphaproteobacteria</taxon>
        <taxon>Sphingomonadales</taxon>
        <taxon>Sphingomonadaceae</taxon>
        <taxon>Sphingomonas</taxon>
    </lineage>
</organism>
<protein>
    <submittedName>
        <fullName evidence="1">Transglutaminase-like cysteine peptidase</fullName>
    </submittedName>
</protein>
<dbReference type="PANTHER" id="PTHR39327:SF1">
    <property type="entry name" value="BLR5470 PROTEIN"/>
    <property type="match status" value="1"/>
</dbReference>
<keyword evidence="2" id="KW-1185">Reference proteome</keyword>
<dbReference type="RefSeq" id="WP_273686022.1">
    <property type="nucleotide sequence ID" value="NZ_CP117411.1"/>
</dbReference>
<dbReference type="Gene3D" id="3.10.620.30">
    <property type="match status" value="1"/>
</dbReference>
<accession>A0ABY7TH85</accession>
<dbReference type="InterPro" id="IPR010319">
    <property type="entry name" value="Transglutaminase-like_Cys_pept"/>
</dbReference>
<dbReference type="Proteomes" id="UP001220395">
    <property type="component" value="Chromosome"/>
</dbReference>
<evidence type="ECO:0000313" key="2">
    <source>
        <dbReference type="Proteomes" id="UP001220395"/>
    </source>
</evidence>
<proteinExistence type="predicted"/>
<name>A0ABY7TH85_9SPHN</name>
<evidence type="ECO:0000313" key="1">
    <source>
        <dbReference type="EMBL" id="WCT72072.1"/>
    </source>
</evidence>
<dbReference type="Pfam" id="PF06035">
    <property type="entry name" value="Peptidase_C93"/>
    <property type="match status" value="1"/>
</dbReference>